<sequence length="142" mass="14809">RRFVRALAPSDLAAGSLPHALRSLADREGAALRIEGEEYPLTPEEGAALHRVAQGALANAREHAAAGRVVITLSYLDDQVALDVADDGRGFDPAAPRPGGPDRGYGLPAMRDRITGVGGTLVVESEPGEGTVVAARLPRSRP</sequence>
<dbReference type="CDD" id="cd16917">
    <property type="entry name" value="HATPase_UhpB-NarQ-NarX-like"/>
    <property type="match status" value="1"/>
</dbReference>
<keyword evidence="9" id="KW-1185">Reference proteome</keyword>
<keyword evidence="3" id="KW-0808">Transferase</keyword>
<dbReference type="Proteomes" id="UP000261811">
    <property type="component" value="Unassembled WGS sequence"/>
</dbReference>
<comment type="caution">
    <text evidence="8">The sequence shown here is derived from an EMBL/GenBank/DDBJ whole genome shotgun (WGS) entry which is preliminary data.</text>
</comment>
<feature type="region of interest" description="Disordered" evidence="6">
    <location>
        <begin position="86"/>
        <end position="108"/>
    </location>
</feature>
<protein>
    <recommendedName>
        <fullName evidence="2">histidine kinase</fullName>
        <ecNumber evidence="2">2.7.13.3</ecNumber>
    </recommendedName>
</protein>
<dbReference type="InterPro" id="IPR050482">
    <property type="entry name" value="Sensor_HK_TwoCompSys"/>
</dbReference>
<dbReference type="PROSITE" id="PS50109">
    <property type="entry name" value="HIS_KIN"/>
    <property type="match status" value="1"/>
</dbReference>
<name>A0A372JGE3_9ACTN</name>
<dbReference type="Gene3D" id="3.30.565.10">
    <property type="entry name" value="Histidine kinase-like ATPase, C-terminal domain"/>
    <property type="match status" value="1"/>
</dbReference>
<dbReference type="PRINTS" id="PR00344">
    <property type="entry name" value="BCTRLSENSOR"/>
</dbReference>
<evidence type="ECO:0000256" key="5">
    <source>
        <dbReference type="ARBA" id="ARBA00023012"/>
    </source>
</evidence>
<dbReference type="Pfam" id="PF02518">
    <property type="entry name" value="HATPase_c"/>
    <property type="match status" value="1"/>
</dbReference>
<dbReference type="InterPro" id="IPR036890">
    <property type="entry name" value="HATPase_C_sf"/>
</dbReference>
<feature type="domain" description="Histidine kinase" evidence="7">
    <location>
        <begin position="49"/>
        <end position="141"/>
    </location>
</feature>
<feature type="non-terminal residue" evidence="8">
    <location>
        <position position="1"/>
    </location>
</feature>
<dbReference type="SUPFAM" id="SSF55874">
    <property type="entry name" value="ATPase domain of HSP90 chaperone/DNA topoisomerase II/histidine kinase"/>
    <property type="match status" value="1"/>
</dbReference>
<gene>
    <name evidence="8" type="ORF">DZF91_27820</name>
</gene>
<dbReference type="RefSeq" id="WP_235834617.1">
    <property type="nucleotide sequence ID" value="NZ_QURH01000807.1"/>
</dbReference>
<keyword evidence="4 8" id="KW-0418">Kinase</keyword>
<dbReference type="InterPro" id="IPR004358">
    <property type="entry name" value="Sig_transdc_His_kin-like_C"/>
</dbReference>
<dbReference type="PANTHER" id="PTHR24421">
    <property type="entry name" value="NITRATE/NITRITE SENSOR PROTEIN NARX-RELATED"/>
    <property type="match status" value="1"/>
</dbReference>
<keyword evidence="5" id="KW-0902">Two-component regulatory system</keyword>
<evidence type="ECO:0000256" key="2">
    <source>
        <dbReference type="ARBA" id="ARBA00012438"/>
    </source>
</evidence>
<evidence type="ECO:0000256" key="4">
    <source>
        <dbReference type="ARBA" id="ARBA00022777"/>
    </source>
</evidence>
<evidence type="ECO:0000256" key="6">
    <source>
        <dbReference type="SAM" id="MobiDB-lite"/>
    </source>
</evidence>
<evidence type="ECO:0000313" key="9">
    <source>
        <dbReference type="Proteomes" id="UP000261811"/>
    </source>
</evidence>
<dbReference type="InterPro" id="IPR005467">
    <property type="entry name" value="His_kinase_dom"/>
</dbReference>
<proteinExistence type="predicted"/>
<dbReference type="AlphaFoldDB" id="A0A372JGE3"/>
<dbReference type="InterPro" id="IPR003594">
    <property type="entry name" value="HATPase_dom"/>
</dbReference>
<dbReference type="GO" id="GO:0000160">
    <property type="term" value="P:phosphorelay signal transduction system"/>
    <property type="evidence" value="ECO:0007669"/>
    <property type="project" value="UniProtKB-KW"/>
</dbReference>
<dbReference type="GO" id="GO:0004673">
    <property type="term" value="F:protein histidine kinase activity"/>
    <property type="evidence" value="ECO:0007669"/>
    <property type="project" value="UniProtKB-EC"/>
</dbReference>
<dbReference type="PANTHER" id="PTHR24421:SF62">
    <property type="entry name" value="SENSORY TRANSDUCTION HISTIDINE KINASE"/>
    <property type="match status" value="1"/>
</dbReference>
<evidence type="ECO:0000313" key="8">
    <source>
        <dbReference type="EMBL" id="RFU38418.1"/>
    </source>
</evidence>
<dbReference type="EC" id="2.7.13.3" evidence="2"/>
<reference evidence="8 9" key="1">
    <citation type="submission" date="2018-08" db="EMBL/GenBank/DDBJ databases">
        <title>Actinomadura jelena sp. nov., a novel Actinomycete isolated from soil in Chad.</title>
        <authorList>
            <person name="Shi L."/>
        </authorList>
    </citation>
    <scope>NUCLEOTIDE SEQUENCE [LARGE SCALE GENOMIC DNA]</scope>
    <source>
        <strain evidence="8 9">NEAU-G17</strain>
    </source>
</reference>
<evidence type="ECO:0000259" key="7">
    <source>
        <dbReference type="PROSITE" id="PS50109"/>
    </source>
</evidence>
<organism evidence="8 9">
    <name type="scientific">Actinomadura logoneensis</name>
    <dbReference type="NCBI Taxonomy" id="2293572"/>
    <lineage>
        <taxon>Bacteria</taxon>
        <taxon>Bacillati</taxon>
        <taxon>Actinomycetota</taxon>
        <taxon>Actinomycetes</taxon>
        <taxon>Streptosporangiales</taxon>
        <taxon>Thermomonosporaceae</taxon>
        <taxon>Actinomadura</taxon>
    </lineage>
</organism>
<comment type="catalytic activity">
    <reaction evidence="1">
        <text>ATP + protein L-histidine = ADP + protein N-phospho-L-histidine.</text>
        <dbReference type="EC" id="2.7.13.3"/>
    </reaction>
</comment>
<accession>A0A372JGE3</accession>
<dbReference type="EMBL" id="QURH01000807">
    <property type="protein sequence ID" value="RFU38418.1"/>
    <property type="molecule type" value="Genomic_DNA"/>
</dbReference>
<dbReference type="SMART" id="SM00387">
    <property type="entry name" value="HATPase_c"/>
    <property type="match status" value="1"/>
</dbReference>
<evidence type="ECO:0000256" key="3">
    <source>
        <dbReference type="ARBA" id="ARBA00022679"/>
    </source>
</evidence>
<evidence type="ECO:0000256" key="1">
    <source>
        <dbReference type="ARBA" id="ARBA00000085"/>
    </source>
</evidence>